<evidence type="ECO:0000313" key="3">
    <source>
        <dbReference type="Proteomes" id="UP001255416"/>
    </source>
</evidence>
<feature type="transmembrane region" description="Helical" evidence="1">
    <location>
        <begin position="53"/>
        <end position="72"/>
    </location>
</feature>
<dbReference type="Proteomes" id="UP001255416">
    <property type="component" value="Unassembled WGS sequence"/>
</dbReference>
<name>A0ABU3VCW2_9RHOB</name>
<gene>
    <name evidence="2" type="ORF">QO231_09060</name>
</gene>
<organism evidence="2 3">
    <name type="scientific">Sedimentitalea todarodis</name>
    <dbReference type="NCBI Taxonomy" id="1631240"/>
    <lineage>
        <taxon>Bacteria</taxon>
        <taxon>Pseudomonadati</taxon>
        <taxon>Pseudomonadota</taxon>
        <taxon>Alphaproteobacteria</taxon>
        <taxon>Rhodobacterales</taxon>
        <taxon>Paracoccaceae</taxon>
        <taxon>Sedimentitalea</taxon>
    </lineage>
</organism>
<protein>
    <submittedName>
        <fullName evidence="2">Uncharacterized protein</fullName>
    </submittedName>
</protein>
<keyword evidence="1" id="KW-0472">Membrane</keyword>
<reference evidence="3" key="1">
    <citation type="submission" date="2023-05" db="EMBL/GenBank/DDBJ databases">
        <title>Sedimentitalea sp. nov. JM2-8.</title>
        <authorList>
            <person name="Huang J."/>
        </authorList>
    </citation>
    <scope>NUCLEOTIDE SEQUENCE [LARGE SCALE GENOMIC DNA]</scope>
    <source>
        <strain evidence="3">KHS03</strain>
    </source>
</reference>
<evidence type="ECO:0000256" key="1">
    <source>
        <dbReference type="SAM" id="Phobius"/>
    </source>
</evidence>
<keyword evidence="1" id="KW-1133">Transmembrane helix</keyword>
<comment type="caution">
    <text evidence="2">The sequence shown here is derived from an EMBL/GenBank/DDBJ whole genome shotgun (WGS) entry which is preliminary data.</text>
</comment>
<keyword evidence="1" id="KW-0812">Transmembrane</keyword>
<dbReference type="EMBL" id="JASMWN010000005">
    <property type="protein sequence ID" value="MDU9004002.1"/>
    <property type="molecule type" value="Genomic_DNA"/>
</dbReference>
<evidence type="ECO:0000313" key="2">
    <source>
        <dbReference type="EMBL" id="MDU9004002.1"/>
    </source>
</evidence>
<sequence length="102" mass="10862">MDETRKENIEMQLLSRILRGEGLINAHAFQKPDIAGISDLVQEMLMIRFAMSLYSLIFASLAGTAVSVVLVAGHVTLAPILIAAATGAVLAVPAAYLVARKL</sequence>
<keyword evidence="3" id="KW-1185">Reference proteome</keyword>
<feature type="transmembrane region" description="Helical" evidence="1">
    <location>
        <begin position="78"/>
        <end position="99"/>
    </location>
</feature>
<accession>A0ABU3VCW2</accession>
<proteinExistence type="predicted"/>